<reference evidence="2 3" key="1">
    <citation type="submission" date="2021-04" db="EMBL/GenBank/DDBJ databases">
        <authorList>
            <person name="Ivanova A."/>
        </authorList>
    </citation>
    <scope>NUCLEOTIDE SEQUENCE [LARGE SCALE GENOMIC DNA]</scope>
    <source>
        <strain evidence="2 3">G18</strain>
    </source>
</reference>
<gene>
    <name evidence="2" type="ORF">J8F10_36190</name>
</gene>
<dbReference type="Proteomes" id="UP000676565">
    <property type="component" value="Unassembled WGS sequence"/>
</dbReference>
<protein>
    <submittedName>
        <fullName evidence="2">TIGR03067 domain-containing protein</fullName>
    </submittedName>
</protein>
<evidence type="ECO:0000313" key="2">
    <source>
        <dbReference type="EMBL" id="MBP3960697.1"/>
    </source>
</evidence>
<dbReference type="InterPro" id="IPR017504">
    <property type="entry name" value="CHP03067_Planctomycetes"/>
</dbReference>
<feature type="signal peptide" evidence="1">
    <location>
        <begin position="1"/>
        <end position="21"/>
    </location>
</feature>
<proteinExistence type="predicted"/>
<keyword evidence="3" id="KW-1185">Reference proteome</keyword>
<dbReference type="NCBIfam" id="TIGR03067">
    <property type="entry name" value="Planc_TIGR03067"/>
    <property type="match status" value="1"/>
</dbReference>
<evidence type="ECO:0000313" key="3">
    <source>
        <dbReference type="Proteomes" id="UP000676565"/>
    </source>
</evidence>
<accession>A0ABS5C3Z5</accession>
<evidence type="ECO:0000256" key="1">
    <source>
        <dbReference type="SAM" id="SignalP"/>
    </source>
</evidence>
<organism evidence="2 3">
    <name type="scientific">Gemmata palustris</name>
    <dbReference type="NCBI Taxonomy" id="2822762"/>
    <lineage>
        <taxon>Bacteria</taxon>
        <taxon>Pseudomonadati</taxon>
        <taxon>Planctomycetota</taxon>
        <taxon>Planctomycetia</taxon>
        <taxon>Gemmatales</taxon>
        <taxon>Gemmataceae</taxon>
        <taxon>Gemmata</taxon>
    </lineage>
</organism>
<dbReference type="EMBL" id="JAGKQQ010000002">
    <property type="protein sequence ID" value="MBP3960697.1"/>
    <property type="molecule type" value="Genomic_DNA"/>
</dbReference>
<name>A0ABS5C3Z5_9BACT</name>
<sequence>MKFAVTVLTTIALGIGFSARADDEDAKSLLGTWNATLWQTSDTTLINPADIPLSVVITKDTLTMDDGKNAKASKYKLDLTKNPIEIDMTPEEGKKKGQTFKGICEVQDGTFRLCMNPRDGERPSKFEVKKDQNFVLIEFKRAGK</sequence>
<feature type="chain" id="PRO_5045992859" evidence="1">
    <location>
        <begin position="22"/>
        <end position="144"/>
    </location>
</feature>
<keyword evidence="1" id="KW-0732">Signal</keyword>
<comment type="caution">
    <text evidence="2">The sequence shown here is derived from an EMBL/GenBank/DDBJ whole genome shotgun (WGS) entry which is preliminary data.</text>
</comment>
<dbReference type="RefSeq" id="WP_210662994.1">
    <property type="nucleotide sequence ID" value="NZ_JAGKQQ010000002.1"/>
</dbReference>